<dbReference type="InterPro" id="IPR036291">
    <property type="entry name" value="NAD(P)-bd_dom_sf"/>
</dbReference>
<dbReference type="RefSeq" id="WP_341877394.1">
    <property type="nucleotide sequence ID" value="NZ_CP121687.1"/>
</dbReference>
<gene>
    <name evidence="8 11" type="primary">aroE</name>
    <name evidence="11" type="ORF">QBE51_02540</name>
</gene>
<evidence type="ECO:0000256" key="6">
    <source>
        <dbReference type="ARBA" id="ARBA00023141"/>
    </source>
</evidence>
<evidence type="ECO:0000256" key="4">
    <source>
        <dbReference type="ARBA" id="ARBA00022857"/>
    </source>
</evidence>
<evidence type="ECO:0000256" key="2">
    <source>
        <dbReference type="ARBA" id="ARBA00012962"/>
    </source>
</evidence>
<keyword evidence="3 8" id="KW-0028">Amino-acid biosynthesis</keyword>
<reference evidence="11 12" key="1">
    <citation type="submission" date="2023-03" db="EMBL/GenBank/DDBJ databases">
        <title>Novel Species.</title>
        <authorList>
            <person name="Ma S."/>
        </authorList>
    </citation>
    <scope>NUCLEOTIDE SEQUENCE [LARGE SCALE GENOMIC DNA]</scope>
    <source>
        <strain evidence="11 12">LIND6LT2</strain>
    </source>
</reference>
<feature type="domain" description="Shikimate dehydrogenase substrate binding N-terminal" evidence="10">
    <location>
        <begin position="16"/>
        <end position="98"/>
    </location>
</feature>
<keyword evidence="6 8" id="KW-0057">Aromatic amino acid biosynthesis</keyword>
<feature type="binding site" evidence="8">
    <location>
        <begin position="24"/>
        <end position="26"/>
    </location>
    <ligand>
        <name>shikimate</name>
        <dbReference type="ChEBI" id="CHEBI:36208"/>
    </ligand>
</feature>
<evidence type="ECO:0000313" key="12">
    <source>
        <dbReference type="Proteomes" id="UP001486565"/>
    </source>
</evidence>
<accession>A0ABZ2Y511</accession>
<organism evidence="11 12">
    <name type="scientific">Defluviitalea saccharophila</name>
    <dbReference type="NCBI Taxonomy" id="879970"/>
    <lineage>
        <taxon>Bacteria</taxon>
        <taxon>Bacillati</taxon>
        <taxon>Bacillota</taxon>
        <taxon>Clostridia</taxon>
        <taxon>Lachnospirales</taxon>
        <taxon>Defluviitaleaceae</taxon>
        <taxon>Defluviitalea</taxon>
    </lineage>
</organism>
<feature type="domain" description="Quinate/shikimate 5-dehydrogenase/glutamyl-tRNA reductase" evidence="9">
    <location>
        <begin position="124"/>
        <end position="174"/>
    </location>
</feature>
<evidence type="ECO:0000259" key="10">
    <source>
        <dbReference type="Pfam" id="PF08501"/>
    </source>
</evidence>
<comment type="catalytic activity">
    <reaction evidence="7 8">
        <text>shikimate + NADP(+) = 3-dehydroshikimate + NADPH + H(+)</text>
        <dbReference type="Rhea" id="RHEA:17737"/>
        <dbReference type="ChEBI" id="CHEBI:15378"/>
        <dbReference type="ChEBI" id="CHEBI:16630"/>
        <dbReference type="ChEBI" id="CHEBI:36208"/>
        <dbReference type="ChEBI" id="CHEBI:57783"/>
        <dbReference type="ChEBI" id="CHEBI:58349"/>
        <dbReference type="EC" id="1.1.1.25"/>
    </reaction>
</comment>
<dbReference type="Gene3D" id="3.40.50.720">
    <property type="entry name" value="NAD(P)-binding Rossmann-like Domain"/>
    <property type="match status" value="1"/>
</dbReference>
<evidence type="ECO:0000256" key="7">
    <source>
        <dbReference type="ARBA" id="ARBA00049442"/>
    </source>
</evidence>
<comment type="pathway">
    <text evidence="1 8">Metabolic intermediate biosynthesis; chorismate biosynthesis; chorismate from D-erythrose 4-phosphate and phosphoenolpyruvate: step 4/7.</text>
</comment>
<dbReference type="NCBIfam" id="TIGR00507">
    <property type="entry name" value="aroE"/>
    <property type="match status" value="1"/>
</dbReference>
<dbReference type="CDD" id="cd01065">
    <property type="entry name" value="NAD_bind_Shikimate_DH"/>
    <property type="match status" value="1"/>
</dbReference>
<dbReference type="InterPro" id="IPR013708">
    <property type="entry name" value="Shikimate_DH-bd_N"/>
</dbReference>
<dbReference type="EMBL" id="CP121687">
    <property type="protein sequence ID" value="WZL70431.1"/>
    <property type="molecule type" value="Genomic_DNA"/>
</dbReference>
<feature type="binding site" evidence="8">
    <location>
        <position position="96"/>
    </location>
    <ligand>
        <name>shikimate</name>
        <dbReference type="ChEBI" id="CHEBI:36208"/>
    </ligand>
</feature>
<comment type="function">
    <text evidence="8">Involved in the biosynthesis of the chorismate, which leads to the biosynthesis of aromatic amino acids. Catalyzes the reversible NADPH linked reduction of 3-dehydroshikimate (DHSA) to yield shikimate (SA).</text>
</comment>
<dbReference type="Pfam" id="PF08501">
    <property type="entry name" value="Shikimate_dh_N"/>
    <property type="match status" value="1"/>
</dbReference>
<dbReference type="PANTHER" id="PTHR21089:SF1">
    <property type="entry name" value="BIFUNCTIONAL 3-DEHYDROQUINATE DEHYDRATASE_SHIKIMATE DEHYDROGENASE, CHLOROPLASTIC"/>
    <property type="match status" value="1"/>
</dbReference>
<evidence type="ECO:0000313" key="11">
    <source>
        <dbReference type="EMBL" id="WZL70431.1"/>
    </source>
</evidence>
<evidence type="ECO:0000256" key="8">
    <source>
        <dbReference type="HAMAP-Rule" id="MF_00222"/>
    </source>
</evidence>
<evidence type="ECO:0000256" key="3">
    <source>
        <dbReference type="ARBA" id="ARBA00022605"/>
    </source>
</evidence>
<dbReference type="SUPFAM" id="SSF51735">
    <property type="entry name" value="NAD(P)-binding Rossmann-fold domains"/>
    <property type="match status" value="1"/>
</dbReference>
<name>A0ABZ2Y511_9FIRM</name>
<keyword evidence="12" id="KW-1185">Reference proteome</keyword>
<comment type="subunit">
    <text evidence="8">Homodimer.</text>
</comment>
<feature type="binding site" evidence="8">
    <location>
        <begin position="159"/>
        <end position="164"/>
    </location>
    <ligand>
        <name>NADP(+)</name>
        <dbReference type="ChEBI" id="CHEBI:58349"/>
    </ligand>
</feature>
<sequence>MKHVDIVNGSTKVYGLIGHPIKHTLSPIIHNTLASMVKKNMIYVPFDVPSQGLKEALIGAYQLNIQGLNVTVPYKEEVIPFLSKLEGYANQIGAVNTLKRSEEGYIGYNTDAEGLLQSLIQNEISINGQNIMIIGAGGAARATAMVTASQNPRQILIVNRTKERAEELAKAVSFHYNVPVQSGSLDSFDQDFLVDLCIQTTSVGLHPREDQSPITDEAFFSGVQAAVDLIYNPSETLFLKMAKNAGCKTVNGFGMLFYQAIRAFEIWNEITVPQMYIDQLFGVLKNELNL</sequence>
<dbReference type="GO" id="GO:0004764">
    <property type="term" value="F:shikimate 3-dehydrogenase (NADP+) activity"/>
    <property type="evidence" value="ECO:0007669"/>
    <property type="project" value="UniProtKB-EC"/>
</dbReference>
<keyword evidence="4 8" id="KW-0521">NADP</keyword>
<feature type="binding site" evidence="8">
    <location>
        <position position="229"/>
    </location>
    <ligand>
        <name>NADP(+)</name>
        <dbReference type="ChEBI" id="CHEBI:58349"/>
    </ligand>
</feature>
<evidence type="ECO:0000256" key="5">
    <source>
        <dbReference type="ARBA" id="ARBA00023002"/>
    </source>
</evidence>
<comment type="caution">
    <text evidence="8">Lacks conserved residue(s) required for the propagation of feature annotation.</text>
</comment>
<feature type="binding site" evidence="8">
    <location>
        <position position="252"/>
    </location>
    <ligand>
        <name>NADP(+)</name>
        <dbReference type="ChEBI" id="CHEBI:58349"/>
    </ligand>
</feature>
<feature type="active site" description="Proton acceptor" evidence="8">
    <location>
        <position position="75"/>
    </location>
</feature>
<proteinExistence type="inferred from homology"/>
<dbReference type="PANTHER" id="PTHR21089">
    <property type="entry name" value="SHIKIMATE DEHYDROGENASE"/>
    <property type="match status" value="1"/>
</dbReference>
<dbReference type="EC" id="1.1.1.25" evidence="2 8"/>
<dbReference type="SUPFAM" id="SSF53223">
    <property type="entry name" value="Aminoacid dehydrogenase-like, N-terminal domain"/>
    <property type="match status" value="1"/>
</dbReference>
<dbReference type="InterPro" id="IPR046346">
    <property type="entry name" value="Aminoacid_DH-like_N_sf"/>
</dbReference>
<keyword evidence="5 8" id="KW-0560">Oxidoreductase</keyword>
<dbReference type="InterPro" id="IPR022893">
    <property type="entry name" value="Shikimate_DH_fam"/>
</dbReference>
<feature type="binding site" evidence="8">
    <location>
        <position position="259"/>
    </location>
    <ligand>
        <name>shikimate</name>
        <dbReference type="ChEBI" id="CHEBI:36208"/>
    </ligand>
</feature>
<protein>
    <recommendedName>
        <fullName evidence="2 8">Shikimate dehydrogenase (NADP(+))</fullName>
        <shortName evidence="8">SDH</shortName>
        <ecNumber evidence="2 8">1.1.1.25</ecNumber>
    </recommendedName>
</protein>
<feature type="binding site" evidence="8">
    <location>
        <position position="71"/>
    </location>
    <ligand>
        <name>shikimate</name>
        <dbReference type="ChEBI" id="CHEBI:36208"/>
    </ligand>
</feature>
<feature type="binding site" evidence="8">
    <location>
        <position position="111"/>
    </location>
    <ligand>
        <name>shikimate</name>
        <dbReference type="ChEBI" id="CHEBI:36208"/>
    </ligand>
</feature>
<feature type="binding site" evidence="8">
    <location>
        <begin position="135"/>
        <end position="139"/>
    </location>
    <ligand>
        <name>NADP(+)</name>
        <dbReference type="ChEBI" id="CHEBI:58349"/>
    </ligand>
</feature>
<evidence type="ECO:0000256" key="1">
    <source>
        <dbReference type="ARBA" id="ARBA00004871"/>
    </source>
</evidence>
<comment type="similarity">
    <text evidence="8">Belongs to the shikimate dehydrogenase family.</text>
</comment>
<dbReference type="Pfam" id="PF01488">
    <property type="entry name" value="Shikimate_DH"/>
    <property type="match status" value="1"/>
</dbReference>
<evidence type="ECO:0000259" key="9">
    <source>
        <dbReference type="Pfam" id="PF01488"/>
    </source>
</evidence>
<dbReference type="Gene3D" id="3.40.50.10860">
    <property type="entry name" value="Leucine Dehydrogenase, chain A, domain 1"/>
    <property type="match status" value="1"/>
</dbReference>
<feature type="binding site" evidence="8">
    <location>
        <position position="231"/>
    </location>
    <ligand>
        <name>shikimate</name>
        <dbReference type="ChEBI" id="CHEBI:36208"/>
    </ligand>
</feature>
<dbReference type="Proteomes" id="UP001486565">
    <property type="component" value="Chromosome"/>
</dbReference>
<dbReference type="HAMAP" id="MF_00222">
    <property type="entry name" value="Shikimate_DH_AroE"/>
    <property type="match status" value="1"/>
</dbReference>
<dbReference type="InterPro" id="IPR006151">
    <property type="entry name" value="Shikm_DH/Glu-tRNA_Rdtase"/>
</dbReference>
<dbReference type="InterPro" id="IPR011342">
    <property type="entry name" value="Shikimate_DH"/>
</dbReference>